<dbReference type="KEGG" id="som:SOMG_02678"/>
<protein>
    <submittedName>
        <fullName evidence="1">Alpha-1,6- mannanase</fullName>
    </submittedName>
</protein>
<evidence type="ECO:0000313" key="1">
    <source>
        <dbReference type="EMBL" id="WBW73704.1"/>
    </source>
</evidence>
<dbReference type="PANTHER" id="PTHR47791:SF3">
    <property type="entry name" value="MEIOTICALLY UP-REGULATED GENE 191 PROTEIN"/>
    <property type="match status" value="1"/>
</dbReference>
<organism evidence="1 2">
    <name type="scientific">Schizosaccharomyces osmophilus</name>
    <dbReference type="NCBI Taxonomy" id="2545709"/>
    <lineage>
        <taxon>Eukaryota</taxon>
        <taxon>Fungi</taxon>
        <taxon>Dikarya</taxon>
        <taxon>Ascomycota</taxon>
        <taxon>Taphrinomycotina</taxon>
        <taxon>Schizosaccharomycetes</taxon>
        <taxon>Schizosaccharomycetales</taxon>
        <taxon>Schizosaccharomycetaceae</taxon>
        <taxon>Schizosaccharomyces</taxon>
    </lineage>
</organism>
<gene>
    <name evidence="1" type="primary">mug191</name>
    <name evidence="1" type="ORF">SOMG_02678</name>
</gene>
<dbReference type="RefSeq" id="XP_056037947.1">
    <property type="nucleotide sequence ID" value="XM_056181469.1"/>
</dbReference>
<dbReference type="Gene3D" id="1.50.10.20">
    <property type="match status" value="1"/>
</dbReference>
<dbReference type="PANTHER" id="PTHR47791">
    <property type="entry name" value="MEIOTICALLY UP-REGULATED GENE 191 PROTEIN"/>
    <property type="match status" value="1"/>
</dbReference>
<dbReference type="InterPro" id="IPR053169">
    <property type="entry name" value="MUG_Protein"/>
</dbReference>
<dbReference type="GO" id="GO:0005975">
    <property type="term" value="P:carbohydrate metabolic process"/>
    <property type="evidence" value="ECO:0007669"/>
    <property type="project" value="InterPro"/>
</dbReference>
<dbReference type="GeneID" id="80876158"/>
<dbReference type="InterPro" id="IPR008928">
    <property type="entry name" value="6-hairpin_glycosidase_sf"/>
</dbReference>
<dbReference type="Pfam" id="PF03663">
    <property type="entry name" value="Glyco_hydro_76"/>
    <property type="match status" value="1"/>
</dbReference>
<sequence>MTGDKYLDGGLAALQKCYKSFFDKLSDKMGSAENVSGTYDDGGSHIYLVWSVAVYAEAMADSLKFTNKYEKKFENVFQCLKKYWSPEYNACCASYYFQGNSDVYFDDNAQVAIALATAGYYTSNSSRKKQYIDRAEAIIAFIINKGWNQQKGGVAWHVNSGSPPHANLNACSTAMSSLGALRLAYAVDDPKKKQQLVSFAWNCVQWIEDNLVDNTGLVCDGLNLNDGNWGLDSTKFTYNTGATLATMALLLGFNDIIKGLPNIDKIHSYLENMASAALNTSGDMYDQSCKTDFKVWKDNTFFAQHLSEGLMGFSFAMPNSSLAKPAQQMVFEQADFVMNYVRDSKDGLYFRDLNIYKISPDLTNTFNKIFHANQQFQPDKDEREQGNGPVEKLPLCKSLIGSSGAVRMLFPAAEIIVRKDNPQSGPILGGRPASGQKNKGCFIC</sequence>
<dbReference type="AlphaFoldDB" id="A0AAE9WDP6"/>
<dbReference type="EMBL" id="CP115612">
    <property type="protein sequence ID" value="WBW73704.1"/>
    <property type="molecule type" value="Genomic_DNA"/>
</dbReference>
<evidence type="ECO:0000313" key="2">
    <source>
        <dbReference type="Proteomes" id="UP001212411"/>
    </source>
</evidence>
<reference evidence="1 2" key="1">
    <citation type="journal article" date="2023" name="G3 (Bethesda)">
        <title>A high-quality reference genome for the fission yeast Schizosaccharomyces osmophilus.</title>
        <authorList>
            <person name="Jia G.S."/>
            <person name="Zhang W.C."/>
            <person name="Liang Y."/>
            <person name="Liu X.H."/>
            <person name="Rhind N."/>
            <person name="Pidoux A."/>
            <person name="Brysch-Herzberg M."/>
            <person name="Du L.L."/>
        </authorList>
    </citation>
    <scope>NUCLEOTIDE SEQUENCE [LARGE SCALE GENOMIC DNA]</scope>
    <source>
        <strain evidence="1 2">CBS 15793</strain>
    </source>
</reference>
<proteinExistence type="predicted"/>
<dbReference type="SUPFAM" id="SSF48208">
    <property type="entry name" value="Six-hairpin glycosidases"/>
    <property type="match status" value="1"/>
</dbReference>
<keyword evidence="2" id="KW-1185">Reference proteome</keyword>
<dbReference type="Proteomes" id="UP001212411">
    <property type="component" value="Chromosome 2"/>
</dbReference>
<name>A0AAE9WDP6_9SCHI</name>
<accession>A0AAE9WDP6</accession>
<dbReference type="InterPro" id="IPR005198">
    <property type="entry name" value="Glyco_hydro_76"/>
</dbReference>